<dbReference type="AlphaFoldDB" id="A0A329ULQ9"/>
<evidence type="ECO:0000313" key="2">
    <source>
        <dbReference type="Proteomes" id="UP000250550"/>
    </source>
</evidence>
<name>A0A329ULQ9_9FIRM</name>
<dbReference type="EMBL" id="PRLF01000041">
    <property type="protein sequence ID" value="RAW62534.1"/>
    <property type="molecule type" value="Genomic_DNA"/>
</dbReference>
<proteinExistence type="predicted"/>
<dbReference type="Proteomes" id="UP000250550">
    <property type="component" value="Unassembled WGS sequence"/>
</dbReference>
<gene>
    <name evidence="1" type="ORF">C4N21_14470</name>
</gene>
<protein>
    <submittedName>
        <fullName evidence="1">Uncharacterized protein</fullName>
    </submittedName>
</protein>
<accession>A0A329ULQ9</accession>
<comment type="caution">
    <text evidence="1">The sequence shown here is derived from an EMBL/GenBank/DDBJ whole genome shotgun (WGS) entry which is preliminary data.</text>
</comment>
<organism evidence="1 2">
    <name type="scientific">Faecalibacterium prausnitzii</name>
    <dbReference type="NCBI Taxonomy" id="853"/>
    <lineage>
        <taxon>Bacteria</taxon>
        <taxon>Bacillati</taxon>
        <taxon>Bacillota</taxon>
        <taxon>Clostridia</taxon>
        <taxon>Eubacteriales</taxon>
        <taxon>Oscillospiraceae</taxon>
        <taxon>Faecalibacterium</taxon>
    </lineage>
</organism>
<reference evidence="1 2" key="1">
    <citation type="submission" date="2018-02" db="EMBL/GenBank/DDBJ databases">
        <title>Complete genome sequencing of Faecalibacterium prausnitzii strains isolated from the human gut.</title>
        <authorList>
            <person name="Fitzgerald B.C."/>
            <person name="Shkoporov A.N."/>
            <person name="Ross P.R."/>
            <person name="Hill C."/>
        </authorList>
    </citation>
    <scope>NUCLEOTIDE SEQUENCE [LARGE SCALE GENOMIC DNA]</scope>
    <source>
        <strain evidence="1 2">APC924/119</strain>
    </source>
</reference>
<sequence length="66" mass="7569">MLTLEQALQHGAAVGVKYYVKNSYDKIVGGTCTEEQALSMKKRFEEEDKHNPWTKVSTRFYITKIG</sequence>
<evidence type="ECO:0000313" key="1">
    <source>
        <dbReference type="EMBL" id="RAW62534.1"/>
    </source>
</evidence>
<dbReference type="RefSeq" id="WP_112122204.1">
    <property type="nucleotide sequence ID" value="NZ_PRLF01000041.1"/>
</dbReference>